<reference evidence="13 14" key="1">
    <citation type="submission" date="2016-12" db="EMBL/GenBank/DDBJ databases">
        <authorList>
            <person name="Song W.-J."/>
            <person name="Kurnit D.M."/>
        </authorList>
    </citation>
    <scope>NUCLEOTIDE SEQUENCE [LARGE SCALE GENOMIC DNA]</scope>
    <source>
        <strain evidence="13 14">DSM 18488</strain>
    </source>
</reference>
<dbReference type="EC" id="4.3.1.17" evidence="4"/>
<evidence type="ECO:0000259" key="12">
    <source>
        <dbReference type="Pfam" id="PF03313"/>
    </source>
</evidence>
<dbReference type="InterPro" id="IPR051318">
    <property type="entry name" value="Fe-S_L-Ser"/>
</dbReference>
<dbReference type="InterPro" id="IPR029009">
    <property type="entry name" value="ASB_dom_sf"/>
</dbReference>
<dbReference type="PANTHER" id="PTHR30182:SF1">
    <property type="entry name" value="L-SERINE DEHYDRATASE 1"/>
    <property type="match status" value="1"/>
</dbReference>
<evidence type="ECO:0000313" key="13">
    <source>
        <dbReference type="EMBL" id="SHO52422.1"/>
    </source>
</evidence>
<keyword evidence="7" id="KW-0479">Metal-binding</keyword>
<evidence type="ECO:0000256" key="1">
    <source>
        <dbReference type="ARBA" id="ARBA00001966"/>
    </source>
</evidence>
<organism evidence="13 14">
    <name type="scientific">Desulfopila aestuarii DSM 18488</name>
    <dbReference type="NCBI Taxonomy" id="1121416"/>
    <lineage>
        <taxon>Bacteria</taxon>
        <taxon>Pseudomonadati</taxon>
        <taxon>Thermodesulfobacteriota</taxon>
        <taxon>Desulfobulbia</taxon>
        <taxon>Desulfobulbales</taxon>
        <taxon>Desulfocapsaceae</taxon>
        <taxon>Desulfopila</taxon>
    </lineage>
</organism>
<evidence type="ECO:0000256" key="9">
    <source>
        <dbReference type="ARBA" id="ARBA00023014"/>
    </source>
</evidence>
<dbReference type="AlphaFoldDB" id="A0A1M7YIH3"/>
<dbReference type="OrthoDB" id="9805537at2"/>
<name>A0A1M7YIH3_9BACT</name>
<dbReference type="EMBL" id="FRFE01000035">
    <property type="protein sequence ID" value="SHO52422.1"/>
    <property type="molecule type" value="Genomic_DNA"/>
</dbReference>
<evidence type="ECO:0000313" key="14">
    <source>
        <dbReference type="Proteomes" id="UP000184603"/>
    </source>
</evidence>
<dbReference type="GO" id="GO:0006094">
    <property type="term" value="P:gluconeogenesis"/>
    <property type="evidence" value="ECO:0007669"/>
    <property type="project" value="UniProtKB-KW"/>
</dbReference>
<evidence type="ECO:0000256" key="3">
    <source>
        <dbReference type="ARBA" id="ARBA00008636"/>
    </source>
</evidence>
<dbReference type="RefSeq" id="WP_073616017.1">
    <property type="nucleotide sequence ID" value="NZ_FRFE01000035.1"/>
</dbReference>
<keyword evidence="9" id="KW-0411">Iron-sulfur</keyword>
<dbReference type="GO" id="GO:0003941">
    <property type="term" value="F:L-serine ammonia-lyase activity"/>
    <property type="evidence" value="ECO:0007669"/>
    <property type="project" value="UniProtKB-EC"/>
</dbReference>
<dbReference type="InterPro" id="IPR005130">
    <property type="entry name" value="Ser_deHydtase-like_asu"/>
</dbReference>
<dbReference type="Pfam" id="PF03313">
    <property type="entry name" value="SDH_alpha"/>
    <property type="match status" value="1"/>
</dbReference>
<keyword evidence="10" id="KW-0456">Lyase</keyword>
<dbReference type="Gene3D" id="3.30.1330.90">
    <property type="entry name" value="D-3-phosphoglycerate dehydrogenase, domain 3"/>
    <property type="match status" value="1"/>
</dbReference>
<evidence type="ECO:0000256" key="6">
    <source>
        <dbReference type="ARBA" id="ARBA00022485"/>
    </source>
</evidence>
<gene>
    <name evidence="13" type="ORF">SAMN02745220_04562</name>
</gene>
<evidence type="ECO:0000256" key="10">
    <source>
        <dbReference type="ARBA" id="ARBA00023239"/>
    </source>
</evidence>
<dbReference type="SUPFAM" id="SSF143548">
    <property type="entry name" value="Serine metabolism enzymes domain"/>
    <property type="match status" value="1"/>
</dbReference>
<dbReference type="GO" id="GO:0051539">
    <property type="term" value="F:4 iron, 4 sulfur cluster binding"/>
    <property type="evidence" value="ECO:0007669"/>
    <property type="project" value="UniProtKB-KW"/>
</dbReference>
<sequence>MNIPSIFNDVIGPVMRGPSSSHSAAAVRIGRIARDVMGGGLTEVVTSFDLSGSLPTTYISQGSDMGLCGGLLGFDAADERLIDYKRELQNAGLKVAYIMDNLGDQHPNTYNLALKNGREQHSLVAISTGGGMIEVTRIDDLPISFFGDNYGLAVWTGAGREGIREMLEGIGCKVTCGNTTGQSLIFATRPLPFQTDLLHQIEAEYGVDHIRILLPVLPILTAPEMSVPFSSAEEMMRVAGGDKSLADLALRYEAARGNIAESEVLARMLEIVEILENSVKTGLAGTEYGDRILGYQSGKYQRAHEEKKLLGLGVLDRVIPYVTALMEAKSAMGVIIAAPTAGSCGGLPGTVLGVADELQLSQEEKARGLLAAGLIGALIATRSTFSAEICGCQAECGVSSGMTAAAMVTMLGGTALTAMGAASMALQNVFGMVCDPVAGRVEVPCLGKNILAASNGVSCANLALAGFDQVIPFDETVAAMDNVGRALPHELRCTARGGLSLTPTSKRIEQALASNACLSEPE</sequence>
<evidence type="ECO:0000256" key="4">
    <source>
        <dbReference type="ARBA" id="ARBA00012093"/>
    </source>
</evidence>
<dbReference type="Proteomes" id="UP000184603">
    <property type="component" value="Unassembled WGS sequence"/>
</dbReference>
<comment type="catalytic activity">
    <reaction evidence="11">
        <text>L-serine = pyruvate + NH4(+)</text>
        <dbReference type="Rhea" id="RHEA:19169"/>
        <dbReference type="ChEBI" id="CHEBI:15361"/>
        <dbReference type="ChEBI" id="CHEBI:28938"/>
        <dbReference type="ChEBI" id="CHEBI:33384"/>
        <dbReference type="EC" id="4.3.1.17"/>
    </reaction>
</comment>
<comment type="cofactor">
    <cofactor evidence="1">
        <name>[4Fe-4S] cluster</name>
        <dbReference type="ChEBI" id="CHEBI:49883"/>
    </cofactor>
</comment>
<proteinExistence type="inferred from homology"/>
<dbReference type="GO" id="GO:0046872">
    <property type="term" value="F:metal ion binding"/>
    <property type="evidence" value="ECO:0007669"/>
    <property type="project" value="UniProtKB-KW"/>
</dbReference>
<keyword evidence="14" id="KW-1185">Reference proteome</keyword>
<comment type="similarity">
    <text evidence="3">Belongs to the iron-sulfur dependent L-serine dehydratase family.</text>
</comment>
<keyword evidence="8" id="KW-0408">Iron</keyword>
<protein>
    <recommendedName>
        <fullName evidence="4">L-serine ammonia-lyase</fullName>
        <ecNumber evidence="4">4.3.1.17</ecNumber>
    </recommendedName>
</protein>
<evidence type="ECO:0000256" key="7">
    <source>
        <dbReference type="ARBA" id="ARBA00022723"/>
    </source>
</evidence>
<dbReference type="STRING" id="1121416.SAMN02745220_04562"/>
<dbReference type="PANTHER" id="PTHR30182">
    <property type="entry name" value="L-SERINE DEHYDRATASE"/>
    <property type="match status" value="1"/>
</dbReference>
<keyword evidence="6" id="KW-0004">4Fe-4S</keyword>
<evidence type="ECO:0000256" key="5">
    <source>
        <dbReference type="ARBA" id="ARBA00022432"/>
    </source>
</evidence>
<evidence type="ECO:0000256" key="2">
    <source>
        <dbReference type="ARBA" id="ARBA00004742"/>
    </source>
</evidence>
<evidence type="ECO:0000256" key="8">
    <source>
        <dbReference type="ARBA" id="ARBA00023004"/>
    </source>
</evidence>
<feature type="domain" description="Serine dehydratase-like alpha subunit" evidence="12">
    <location>
        <begin position="244"/>
        <end position="499"/>
    </location>
</feature>
<evidence type="ECO:0000256" key="11">
    <source>
        <dbReference type="ARBA" id="ARBA00049406"/>
    </source>
</evidence>
<keyword evidence="5" id="KW-0312">Gluconeogenesis</keyword>
<accession>A0A1M7YIH3</accession>
<comment type="pathway">
    <text evidence="2">Carbohydrate biosynthesis; gluconeogenesis.</text>
</comment>